<organism evidence="5 6">
    <name type="scientific">Shewanella septentrionalis</name>
    <dbReference type="NCBI Taxonomy" id="2952223"/>
    <lineage>
        <taxon>Bacteria</taxon>
        <taxon>Pseudomonadati</taxon>
        <taxon>Pseudomonadota</taxon>
        <taxon>Gammaproteobacteria</taxon>
        <taxon>Alteromonadales</taxon>
        <taxon>Shewanellaceae</taxon>
        <taxon>Shewanella</taxon>
    </lineage>
</organism>
<evidence type="ECO:0000313" key="5">
    <source>
        <dbReference type="EMBL" id="MCT7947970.1"/>
    </source>
</evidence>
<keyword evidence="5" id="KW-0540">Nuclease</keyword>
<evidence type="ECO:0000256" key="2">
    <source>
        <dbReference type="ARBA" id="ARBA00022747"/>
    </source>
</evidence>
<keyword evidence="5" id="KW-0255">Endonuclease</keyword>
<dbReference type="EMBL" id="JAMTCC010000068">
    <property type="protein sequence ID" value="MCT7947970.1"/>
    <property type="molecule type" value="Genomic_DNA"/>
</dbReference>
<dbReference type="SUPFAM" id="SSF116734">
    <property type="entry name" value="DNA methylase specificity domain"/>
    <property type="match status" value="2"/>
</dbReference>
<proteinExistence type="inferred from homology"/>
<keyword evidence="3" id="KW-0238">DNA-binding</keyword>
<dbReference type="Pfam" id="PF01420">
    <property type="entry name" value="Methylase_S"/>
    <property type="match status" value="2"/>
</dbReference>
<evidence type="ECO:0000259" key="4">
    <source>
        <dbReference type="Pfam" id="PF01420"/>
    </source>
</evidence>
<evidence type="ECO:0000256" key="3">
    <source>
        <dbReference type="ARBA" id="ARBA00023125"/>
    </source>
</evidence>
<dbReference type="GO" id="GO:0004519">
    <property type="term" value="F:endonuclease activity"/>
    <property type="evidence" value="ECO:0007669"/>
    <property type="project" value="UniProtKB-KW"/>
</dbReference>
<dbReference type="Gene3D" id="3.90.220.20">
    <property type="entry name" value="DNA methylase specificity domains"/>
    <property type="match status" value="2"/>
</dbReference>
<dbReference type="GO" id="GO:0003677">
    <property type="term" value="F:DNA binding"/>
    <property type="evidence" value="ECO:0007669"/>
    <property type="project" value="UniProtKB-KW"/>
</dbReference>
<keyword evidence="2" id="KW-0680">Restriction system</keyword>
<feature type="domain" description="Type I restriction modification DNA specificity" evidence="4">
    <location>
        <begin position="14"/>
        <end position="173"/>
    </location>
</feature>
<dbReference type="InterPro" id="IPR000055">
    <property type="entry name" value="Restrct_endonuc_typeI_TRD"/>
</dbReference>
<accession>A0A9X2WYS4</accession>
<dbReference type="Proteomes" id="UP001155604">
    <property type="component" value="Unassembled WGS sequence"/>
</dbReference>
<dbReference type="InterPro" id="IPR044946">
    <property type="entry name" value="Restrct_endonuc_typeI_TRD_sf"/>
</dbReference>
<keyword evidence="6" id="KW-1185">Reference proteome</keyword>
<sequence>MQEKLTKLEINFGVEWREFCLEELFLIEPTKSYKINNNLIIAECGTVPLISNSSENNGVMGYSTMPPNNIGNSITCSDTTVGADTMFYQKNDFIGYSHVQNFKPKSIFKKFNEDIACYIITLCRKATNGQYSYGAKFNRDAMNSTRICLPVYGDEIAFDYIENFVAMLKNERVATLKSERVVTLKRYLKVTGLDNYQLTSEEQHLLDNIDDLESIYGFEWKKYRLDKLFGATMRGRRLKSVDRVTGVLPFVTAGEANMGISAWISNDVTVFQSNTITIDMFGSAKYRGYSYGADDHVAVVNTKHLPEEVVLYITSAIHKSACAGQFDYSRNFYASDADELIINLPVTIKNNSQEIAYELMTNYVSLMKKLVIKDVVLFADREIKLTAELSKVH</sequence>
<comment type="similarity">
    <text evidence="1">Belongs to the type-I restriction system S methylase family.</text>
</comment>
<keyword evidence="5" id="KW-0378">Hydrolase</keyword>
<name>A0A9X2WYS4_9GAMM</name>
<dbReference type="AlphaFoldDB" id="A0A9X2WYS4"/>
<dbReference type="GO" id="GO:0009307">
    <property type="term" value="P:DNA restriction-modification system"/>
    <property type="evidence" value="ECO:0007669"/>
    <property type="project" value="UniProtKB-KW"/>
</dbReference>
<evidence type="ECO:0000256" key="1">
    <source>
        <dbReference type="ARBA" id="ARBA00010923"/>
    </source>
</evidence>
<comment type="caution">
    <text evidence="5">The sequence shown here is derived from an EMBL/GenBank/DDBJ whole genome shotgun (WGS) entry which is preliminary data.</text>
</comment>
<feature type="domain" description="Type I restriction modification DNA specificity" evidence="4">
    <location>
        <begin position="219"/>
        <end position="365"/>
    </location>
</feature>
<reference evidence="5" key="1">
    <citation type="journal article" date="2023" name="Int. J. Syst. Evol. Microbiol.">
        <title>&lt;i&gt;Shewanella septentrionalis&lt;/i&gt; sp. nov. and &lt;i&gt;Shewanella holmiensis&lt;/i&gt; sp. nov., isolated from Baltic Sea water and sediments.</title>
        <authorList>
            <person name="Martin-Rodriguez A.J."/>
            <person name="Thorell K."/>
            <person name="Joffre E."/>
            <person name="Jensie-Markopoulos S."/>
            <person name="Moore E.R.B."/>
            <person name="Sjoling A."/>
        </authorList>
    </citation>
    <scope>NUCLEOTIDE SEQUENCE</scope>
    <source>
        <strain evidence="5">SP1W3</strain>
    </source>
</reference>
<dbReference type="RefSeq" id="WP_261273993.1">
    <property type="nucleotide sequence ID" value="NZ_JAMTCC010000068.1"/>
</dbReference>
<gene>
    <name evidence="5" type="ORF">NE536_21730</name>
</gene>
<protein>
    <submittedName>
        <fullName evidence="5">Restriction endonuclease subunit S</fullName>
    </submittedName>
</protein>
<evidence type="ECO:0000313" key="6">
    <source>
        <dbReference type="Proteomes" id="UP001155604"/>
    </source>
</evidence>